<protein>
    <submittedName>
        <fullName evidence="2">Transcriptional regulator, LacI family</fullName>
    </submittedName>
</protein>
<keyword evidence="3" id="KW-1185">Reference proteome</keyword>
<dbReference type="Gene3D" id="1.10.260.40">
    <property type="entry name" value="lambda repressor-like DNA-binding domains"/>
    <property type="match status" value="1"/>
</dbReference>
<dbReference type="PROSITE" id="PS50943">
    <property type="entry name" value="HTH_CROC1"/>
    <property type="match status" value="1"/>
</dbReference>
<dbReference type="InterPro" id="IPR001387">
    <property type="entry name" value="Cro/C1-type_HTH"/>
</dbReference>
<evidence type="ECO:0000259" key="1">
    <source>
        <dbReference type="PROSITE" id="PS50943"/>
    </source>
</evidence>
<organism evidence="2 3">
    <name type="scientific">Actinokineospora spheciospongiae</name>
    <dbReference type="NCBI Taxonomy" id="909613"/>
    <lineage>
        <taxon>Bacteria</taxon>
        <taxon>Bacillati</taxon>
        <taxon>Actinomycetota</taxon>
        <taxon>Actinomycetes</taxon>
        <taxon>Pseudonocardiales</taxon>
        <taxon>Pseudonocardiaceae</taxon>
        <taxon>Actinokineospora</taxon>
    </lineage>
</organism>
<dbReference type="AlphaFoldDB" id="W7ILN6"/>
<dbReference type="Pfam" id="PF13560">
    <property type="entry name" value="HTH_31"/>
    <property type="match status" value="1"/>
</dbReference>
<dbReference type="SMART" id="SM00530">
    <property type="entry name" value="HTH_XRE"/>
    <property type="match status" value="1"/>
</dbReference>
<dbReference type="SUPFAM" id="SSF47413">
    <property type="entry name" value="lambda repressor-like DNA-binding domains"/>
    <property type="match status" value="1"/>
</dbReference>
<name>W7ILN6_9PSEU</name>
<accession>W7ILN6</accession>
<dbReference type="PATRIC" id="fig|909613.9.peg.2869"/>
<gene>
    <name evidence="2" type="ORF">UO65_2869</name>
</gene>
<comment type="caution">
    <text evidence="2">The sequence shown here is derived from an EMBL/GenBank/DDBJ whole genome shotgun (WGS) entry which is preliminary data.</text>
</comment>
<dbReference type="STRING" id="909613.UO65_2869"/>
<dbReference type="eggNOG" id="COG0470">
    <property type="taxonomic scope" value="Bacteria"/>
</dbReference>
<proteinExistence type="predicted"/>
<evidence type="ECO:0000313" key="3">
    <source>
        <dbReference type="Proteomes" id="UP000019277"/>
    </source>
</evidence>
<dbReference type="CDD" id="cd00093">
    <property type="entry name" value="HTH_XRE"/>
    <property type="match status" value="1"/>
</dbReference>
<reference evidence="2 3" key="1">
    <citation type="journal article" date="2014" name="Genome Announc.">
        <title>Draft Genome Sequence of the Antitrypanosomally Active Sponge-Associated Bacterium Actinokineospora sp. Strain EG49.</title>
        <authorList>
            <person name="Harjes J."/>
            <person name="Ryu T."/>
            <person name="Abdelmohsen U.R."/>
            <person name="Moitinho-Silva L."/>
            <person name="Horn H."/>
            <person name="Ravasi T."/>
            <person name="Hentschel U."/>
        </authorList>
    </citation>
    <scope>NUCLEOTIDE SEQUENCE [LARGE SCALE GENOMIC DNA]</scope>
    <source>
        <strain evidence="2 3">EG49</strain>
    </source>
</reference>
<dbReference type="EMBL" id="AYXG01000101">
    <property type="protein sequence ID" value="EWC61810.1"/>
    <property type="molecule type" value="Genomic_DNA"/>
</dbReference>
<sequence>MLEQQWCPDPDRVTDDAGLVEQLDLLRRRAARGTGKARVGLSTLARRAGLPRSTVHTYVSGRAFPPVDALDRIVQALGVPPSGLRPWGEAWFRAAADLDRRRRGTR</sequence>
<dbReference type="GO" id="GO:0003677">
    <property type="term" value="F:DNA binding"/>
    <property type="evidence" value="ECO:0007669"/>
    <property type="project" value="InterPro"/>
</dbReference>
<feature type="domain" description="HTH cro/C1-type" evidence="1">
    <location>
        <begin position="44"/>
        <end position="84"/>
    </location>
</feature>
<dbReference type="InterPro" id="IPR010982">
    <property type="entry name" value="Lambda_DNA-bd_dom_sf"/>
</dbReference>
<evidence type="ECO:0000313" key="2">
    <source>
        <dbReference type="EMBL" id="EWC61810.1"/>
    </source>
</evidence>
<dbReference type="Proteomes" id="UP000019277">
    <property type="component" value="Unassembled WGS sequence"/>
</dbReference>